<dbReference type="HOGENOM" id="CLU_2361167_0_0_1"/>
<sequence length="96" mass="10893">MLRVQVNSNNTRGYTVNKKLNSERNKIAANNNTLEKQGVVFRIETVLETQEYSEQGGETMAGGLGEEECIYVVRKVEDQYFLIMGGARETISQVFR</sequence>
<proteinExistence type="predicted"/>
<reference evidence="1 2" key="1">
    <citation type="journal article" date="2013" name="Nat. Commun.">
        <title>The evolution and pathogenic mechanisms of the rice sheath blight pathogen.</title>
        <authorList>
            <person name="Zheng A."/>
            <person name="Lin R."/>
            <person name="Xu L."/>
            <person name="Qin P."/>
            <person name="Tang C."/>
            <person name="Ai P."/>
            <person name="Zhang D."/>
            <person name="Liu Y."/>
            <person name="Sun Z."/>
            <person name="Feng H."/>
            <person name="Wang Y."/>
            <person name="Chen Y."/>
            <person name="Liang X."/>
            <person name="Fu R."/>
            <person name="Li Q."/>
            <person name="Zhang J."/>
            <person name="Yu X."/>
            <person name="Xie Z."/>
            <person name="Ding L."/>
            <person name="Guan P."/>
            <person name="Tang J."/>
            <person name="Liang Y."/>
            <person name="Wang S."/>
            <person name="Deng Q."/>
            <person name="Li S."/>
            <person name="Zhu J."/>
            <person name="Wang L."/>
            <person name="Liu H."/>
            <person name="Li P."/>
        </authorList>
    </citation>
    <scope>NUCLEOTIDE SEQUENCE [LARGE SCALE GENOMIC DNA]</scope>
    <source>
        <strain evidence="2">AG-1 IA</strain>
    </source>
</reference>
<dbReference type="AlphaFoldDB" id="L8WID1"/>
<name>L8WID1_THACA</name>
<evidence type="ECO:0000313" key="1">
    <source>
        <dbReference type="EMBL" id="ELU36487.1"/>
    </source>
</evidence>
<evidence type="ECO:0000313" key="2">
    <source>
        <dbReference type="Proteomes" id="UP000011668"/>
    </source>
</evidence>
<comment type="caution">
    <text evidence="1">The sequence shown here is derived from an EMBL/GenBank/DDBJ whole genome shotgun (WGS) entry which is preliminary data.</text>
</comment>
<protein>
    <submittedName>
        <fullName evidence="1">Uncharacterized protein</fullName>
    </submittedName>
</protein>
<dbReference type="EMBL" id="AFRT01003296">
    <property type="protein sequence ID" value="ELU36487.1"/>
    <property type="molecule type" value="Genomic_DNA"/>
</dbReference>
<gene>
    <name evidence="1" type="ORF">AG1IA_09482</name>
</gene>
<dbReference type="Proteomes" id="UP000011668">
    <property type="component" value="Unassembled WGS sequence"/>
</dbReference>
<keyword evidence="2" id="KW-1185">Reference proteome</keyword>
<accession>L8WID1</accession>
<organism evidence="1 2">
    <name type="scientific">Thanatephorus cucumeris (strain AG1-IA)</name>
    <name type="common">Rice sheath blight fungus</name>
    <name type="synonym">Rhizoctonia solani</name>
    <dbReference type="NCBI Taxonomy" id="983506"/>
    <lineage>
        <taxon>Eukaryota</taxon>
        <taxon>Fungi</taxon>
        <taxon>Dikarya</taxon>
        <taxon>Basidiomycota</taxon>
        <taxon>Agaricomycotina</taxon>
        <taxon>Agaricomycetes</taxon>
        <taxon>Cantharellales</taxon>
        <taxon>Ceratobasidiaceae</taxon>
        <taxon>Rhizoctonia</taxon>
        <taxon>Rhizoctonia solani AG-1</taxon>
    </lineage>
</organism>